<feature type="transmembrane region" description="Helical" evidence="1">
    <location>
        <begin position="9"/>
        <end position="27"/>
    </location>
</feature>
<dbReference type="PANTHER" id="PTHR28008">
    <property type="entry name" value="DOMAIN PROTEIN, PUTATIVE (AFU_ORTHOLOGUE AFUA_3G10980)-RELATED"/>
    <property type="match status" value="1"/>
</dbReference>
<accession>A0A0R2UJI4</accession>
<dbReference type="NCBIfam" id="NF037970">
    <property type="entry name" value="vanZ_1"/>
    <property type="match status" value="1"/>
</dbReference>
<dbReference type="EMBL" id="LICA01000004">
    <property type="protein sequence ID" value="KRO97389.1"/>
    <property type="molecule type" value="Genomic_DNA"/>
</dbReference>
<protein>
    <recommendedName>
        <fullName evidence="4">VanZ-like domain-containing protein</fullName>
    </recommendedName>
</protein>
<evidence type="ECO:0000256" key="1">
    <source>
        <dbReference type="SAM" id="Phobius"/>
    </source>
</evidence>
<comment type="caution">
    <text evidence="2">The sequence shown here is derived from an EMBL/GenBank/DDBJ whole genome shotgun (WGS) entry which is preliminary data.</text>
</comment>
<feature type="transmembrane region" description="Helical" evidence="1">
    <location>
        <begin position="93"/>
        <end position="109"/>
    </location>
</feature>
<name>A0A0R2UJI4_9GAMM</name>
<dbReference type="Proteomes" id="UP000051213">
    <property type="component" value="Unassembled WGS sequence"/>
</dbReference>
<keyword evidence="1" id="KW-0812">Transmembrane</keyword>
<feature type="transmembrane region" description="Helical" evidence="1">
    <location>
        <begin position="39"/>
        <end position="58"/>
    </location>
</feature>
<evidence type="ECO:0000313" key="2">
    <source>
        <dbReference type="EMBL" id="KRO97389.1"/>
    </source>
</evidence>
<keyword evidence="1" id="KW-1133">Transmembrane helix</keyword>
<evidence type="ECO:0000313" key="3">
    <source>
        <dbReference type="Proteomes" id="UP000051213"/>
    </source>
</evidence>
<gene>
    <name evidence="2" type="ORF">ABS24_09710</name>
</gene>
<keyword evidence="1" id="KW-0472">Membrane</keyword>
<proteinExistence type="predicted"/>
<reference evidence="2 3" key="1">
    <citation type="submission" date="2015-10" db="EMBL/GenBank/DDBJ databases">
        <title>Metagenome-Assembled Genomes uncover a global brackish microbiome.</title>
        <authorList>
            <person name="Hugerth L.W."/>
            <person name="Larsson J."/>
            <person name="Alneberg J."/>
            <person name="Lindh M.V."/>
            <person name="Legrand C."/>
            <person name="Pinhassi J."/>
            <person name="Andersson A.F."/>
        </authorList>
    </citation>
    <scope>NUCLEOTIDE SEQUENCE [LARGE SCALE GENOMIC DNA]</scope>
    <source>
        <strain evidence="2">BACL26 MAG-121220-bin70</strain>
    </source>
</reference>
<sequence>MSLQARFKFFFWTAILAVAILSLLPIIVPHELVSWQDKVHHSVAYGLLFLLAICAYGYRFTLWRIGVVLALFGLLMEIAQSMTAYRYGDPLDFLANISGILLVGIAYSLRGRRS</sequence>
<evidence type="ECO:0008006" key="4">
    <source>
        <dbReference type="Google" id="ProtNLM"/>
    </source>
</evidence>
<dbReference type="PANTHER" id="PTHR28008:SF1">
    <property type="entry name" value="DOMAIN PROTEIN, PUTATIVE (AFU_ORTHOLOGUE AFUA_3G10980)-RELATED"/>
    <property type="match status" value="1"/>
</dbReference>
<organism evidence="2 3">
    <name type="scientific">SAR92 bacterium BACL26 MAG-121220-bin70</name>
    <dbReference type="NCBI Taxonomy" id="1655626"/>
    <lineage>
        <taxon>Bacteria</taxon>
        <taxon>Pseudomonadati</taxon>
        <taxon>Pseudomonadota</taxon>
        <taxon>Gammaproteobacteria</taxon>
        <taxon>Cellvibrionales</taxon>
        <taxon>Porticoccaceae</taxon>
        <taxon>SAR92 clade</taxon>
    </lineage>
</organism>
<dbReference type="AlphaFoldDB" id="A0A0R2UJI4"/>
<feature type="transmembrane region" description="Helical" evidence="1">
    <location>
        <begin position="65"/>
        <end position="87"/>
    </location>
</feature>